<dbReference type="AlphaFoldDB" id="A0A366ILX8"/>
<evidence type="ECO:0000256" key="1">
    <source>
        <dbReference type="SAM" id="Phobius"/>
    </source>
</evidence>
<protein>
    <submittedName>
        <fullName evidence="2">Uncharacterized protein</fullName>
    </submittedName>
</protein>
<comment type="caution">
    <text evidence="2">The sequence shown here is derived from an EMBL/GenBank/DDBJ whole genome shotgun (WGS) entry which is preliminary data.</text>
</comment>
<keyword evidence="1" id="KW-0472">Membrane</keyword>
<evidence type="ECO:0000313" key="3">
    <source>
        <dbReference type="Proteomes" id="UP000253509"/>
    </source>
</evidence>
<dbReference type="Proteomes" id="UP000253509">
    <property type="component" value="Unassembled WGS sequence"/>
</dbReference>
<proteinExistence type="predicted"/>
<keyword evidence="3" id="KW-1185">Reference proteome</keyword>
<gene>
    <name evidence="2" type="ORF">DFO65_1041</name>
</gene>
<sequence length="204" mass="21113">MTGSHKTVRALFAALVTILLAALTHLGAGGRISLLGIALVFVLVLWVAMILAGRRLGYITLGAILGLGQMLMHATMGWFTAAPRTITAATGHLGAHTHHATGTLDLSPAPLPHTHGASDTTMMLAHLGAVIATALVLKHGEDTVLRTLQLALGPVTMAVRSLCAATRALAEASVRIPHGHWRVPHAVTAAVVGGNHRRGPPALV</sequence>
<name>A0A366ILX8_9MICO</name>
<dbReference type="EMBL" id="QNSB01000004">
    <property type="protein sequence ID" value="RBP72046.1"/>
    <property type="molecule type" value="Genomic_DNA"/>
</dbReference>
<feature type="transmembrane region" description="Helical" evidence="1">
    <location>
        <begin position="32"/>
        <end position="51"/>
    </location>
</feature>
<feature type="transmembrane region" description="Helical" evidence="1">
    <location>
        <begin position="7"/>
        <end position="26"/>
    </location>
</feature>
<evidence type="ECO:0000313" key="2">
    <source>
        <dbReference type="EMBL" id="RBP72046.1"/>
    </source>
</evidence>
<keyword evidence="1" id="KW-1133">Transmembrane helix</keyword>
<dbReference type="RefSeq" id="WP_113903613.1">
    <property type="nucleotide sequence ID" value="NZ_QNSB01000004.1"/>
</dbReference>
<keyword evidence="1" id="KW-0812">Transmembrane</keyword>
<reference evidence="2 3" key="1">
    <citation type="submission" date="2018-06" db="EMBL/GenBank/DDBJ databases">
        <title>Freshwater and sediment microbial communities from various areas in North America, analyzing microbe dynamics in response to fracking.</title>
        <authorList>
            <person name="Lamendella R."/>
        </authorList>
    </citation>
    <scope>NUCLEOTIDE SEQUENCE [LARGE SCALE GENOMIC DNA]</scope>
    <source>
        <strain evidence="2 3">3b_TX</strain>
    </source>
</reference>
<organism evidence="2 3">
    <name type="scientific">Brevibacterium celere</name>
    <dbReference type="NCBI Taxonomy" id="225845"/>
    <lineage>
        <taxon>Bacteria</taxon>
        <taxon>Bacillati</taxon>
        <taxon>Actinomycetota</taxon>
        <taxon>Actinomycetes</taxon>
        <taxon>Micrococcales</taxon>
        <taxon>Brevibacteriaceae</taxon>
        <taxon>Brevibacterium</taxon>
    </lineage>
</organism>
<accession>A0A366ILX8</accession>
<feature type="non-terminal residue" evidence="2">
    <location>
        <position position="204"/>
    </location>
</feature>
<feature type="transmembrane region" description="Helical" evidence="1">
    <location>
        <begin position="58"/>
        <end position="79"/>
    </location>
</feature>